<proteinExistence type="predicted"/>
<evidence type="ECO:0000313" key="2">
    <source>
        <dbReference type="Proteomes" id="UP001152599"/>
    </source>
</evidence>
<dbReference type="RefSeq" id="WP_304421226.1">
    <property type="nucleotide sequence ID" value="NZ_JANCMU010000008.1"/>
</dbReference>
<comment type="caution">
    <text evidence="1">The sequence shown here is derived from an EMBL/GenBank/DDBJ whole genome shotgun (WGS) entry which is preliminary data.</text>
</comment>
<accession>A0A9X4MZ75</accession>
<dbReference type="Pfam" id="PF14539">
    <property type="entry name" value="DUF4442"/>
    <property type="match status" value="1"/>
</dbReference>
<name>A0A9X4MZ75_9FLAO</name>
<gene>
    <name evidence="1" type="ORF">NMK71_10990</name>
</gene>
<evidence type="ECO:0000313" key="1">
    <source>
        <dbReference type="EMBL" id="MDG4946938.1"/>
    </source>
</evidence>
<dbReference type="InterPro" id="IPR029069">
    <property type="entry name" value="HotDog_dom_sf"/>
</dbReference>
<dbReference type="Gene3D" id="3.10.129.10">
    <property type="entry name" value="Hotdog Thioesterase"/>
    <property type="match status" value="1"/>
</dbReference>
<dbReference type="InterPro" id="IPR027961">
    <property type="entry name" value="DUF4442"/>
</dbReference>
<keyword evidence="2" id="KW-1185">Reference proteome</keyword>
<reference evidence="1" key="1">
    <citation type="submission" date="2022-07" db="EMBL/GenBank/DDBJ databases">
        <title>Description and genome-wide analysis of Profundicola chukchiensis gen. nov., sp. nov., marine bacteria isolated from bottom sediments of the Chukchi Sea.</title>
        <authorList>
            <person name="Romanenko L."/>
            <person name="Otstavnykh N."/>
            <person name="Kurilenko V."/>
            <person name="Eremeev V."/>
            <person name="Velansky P."/>
            <person name="Mikhailov V."/>
            <person name="Isaeva M."/>
        </authorList>
    </citation>
    <scope>NUCLEOTIDE SEQUENCE</scope>
    <source>
        <strain evidence="1">KMM 9713</strain>
    </source>
</reference>
<dbReference type="SUPFAM" id="SSF54637">
    <property type="entry name" value="Thioesterase/thiol ester dehydrase-isomerase"/>
    <property type="match status" value="1"/>
</dbReference>
<dbReference type="EMBL" id="JANCMU010000008">
    <property type="protein sequence ID" value="MDG4946938.1"/>
    <property type="molecule type" value="Genomic_DNA"/>
</dbReference>
<dbReference type="AlphaFoldDB" id="A0A9X4MZ75"/>
<organism evidence="1 2">
    <name type="scientific">Profundicola chukchiensis</name>
    <dbReference type="NCBI Taxonomy" id="2961959"/>
    <lineage>
        <taxon>Bacteria</taxon>
        <taxon>Pseudomonadati</taxon>
        <taxon>Bacteroidota</taxon>
        <taxon>Flavobacteriia</taxon>
        <taxon>Flavobacteriales</taxon>
        <taxon>Weeksellaceae</taxon>
        <taxon>Profundicola</taxon>
    </lineage>
</organism>
<sequence length="151" mass="17364">MNAQQFRKILFFKIPIAWIAGLRLKSFSNQKCEIKVKLSKFSQNPFRSMFWAVQGMAAEFTTGFMCMDQVQKSGEKISMLVLEQNGKFTKKAVGRITFVCDEGDKIKDVIQKAIDTKEGQTLKLTSRGYDESGDMVSEFWFLWTFKVKSKS</sequence>
<protein>
    <submittedName>
        <fullName evidence="1">DUF4442 domain-containing protein</fullName>
    </submittedName>
</protein>
<dbReference type="Proteomes" id="UP001152599">
    <property type="component" value="Unassembled WGS sequence"/>
</dbReference>